<protein>
    <submittedName>
        <fullName evidence="1">Uncharacterized protein</fullName>
    </submittedName>
</protein>
<dbReference type="Proteomes" id="UP000594014">
    <property type="component" value="Chromosome"/>
</dbReference>
<evidence type="ECO:0000313" key="1">
    <source>
        <dbReference type="EMBL" id="QOX61975.1"/>
    </source>
</evidence>
<proteinExistence type="predicted"/>
<sequence length="531" mass="59132">MVKKGLLLLSVFFLMILAGCTDPPGASAGKIIPPLNQSSPLGGKWEIMQELGTSGYAIETSQQWTGGTVQFAEDGVEIGGHVWDRLSYKIKRVNAADYLMTKYIPFTDVAITESQEVDVITVYAASKYLGEFMKLSDEKMISFVQNKGLLLRKLSDEADSFLGFPDRNAHDLYQDSIQGTSGILMGIKIPYGSGYRYRTLWVATDYNEVHPVLAADQLFFPRTSGFWELQVQSITEEGKTGNILTARNVTAKTLEARPVLSGDVEEENENSRVSVPEAKDPEKNTNKDTPQDIAATDDKDSAKDGEIEREPVARVINYIGNNYIAIEKQTKEGNRLQVLPVDKLSMTTEIKIHDLMGHKGLSAYLGARERAVSELKKKGFSALEEAELGQNFGLVRKYGHWFLVGRVNYEKGGIFEHSDFDLKIIPPSNLIYYDTLVLSWHNIKDRVPDALDAFASPNRDVALVKTKNKIIVYQVISEQLAETPLAEIDLLEGTSVVMAEWATGSYVDNWEKSFLAYGAKPMPSGYVRIKQ</sequence>
<dbReference type="EMBL" id="CP042469">
    <property type="protein sequence ID" value="QOX61975.1"/>
    <property type="molecule type" value="Genomic_DNA"/>
</dbReference>
<reference evidence="1" key="1">
    <citation type="submission" date="2019-08" db="EMBL/GenBank/DDBJ databases">
        <title>Genome sequence of Clostridiales bacterium MT110.</title>
        <authorList>
            <person name="Cao J."/>
        </authorList>
    </citation>
    <scope>NUCLEOTIDE SEQUENCE</scope>
    <source>
        <strain evidence="1">MT110</strain>
    </source>
</reference>
<organism evidence="1 2">
    <name type="scientific">Anoxybacterium hadale</name>
    <dbReference type="NCBI Taxonomy" id="3408580"/>
    <lineage>
        <taxon>Bacteria</taxon>
        <taxon>Bacillati</taxon>
        <taxon>Bacillota</taxon>
        <taxon>Clostridia</taxon>
        <taxon>Peptostreptococcales</taxon>
        <taxon>Anaerovoracaceae</taxon>
        <taxon>Anoxybacterium</taxon>
    </lineage>
</organism>
<evidence type="ECO:0000313" key="2">
    <source>
        <dbReference type="Proteomes" id="UP000594014"/>
    </source>
</evidence>
<gene>
    <name evidence="1" type="ORF">FRZ06_00700</name>
</gene>
<keyword evidence="2" id="KW-1185">Reference proteome</keyword>
<accession>A0ACD1A6I9</accession>
<name>A0ACD1A6I9_9FIRM</name>